<accession>A0ABP7J1Y0</accession>
<keyword evidence="2" id="KW-1185">Reference proteome</keyword>
<comment type="caution">
    <text evidence="1">The sequence shown here is derived from an EMBL/GenBank/DDBJ whole genome shotgun (WGS) entry which is preliminary data.</text>
</comment>
<dbReference type="RefSeq" id="WP_344948249.1">
    <property type="nucleotide sequence ID" value="NZ_BAAAZR010000031.1"/>
</dbReference>
<reference evidence="2" key="1">
    <citation type="journal article" date="2019" name="Int. J. Syst. Evol. Microbiol.">
        <title>The Global Catalogue of Microorganisms (GCM) 10K type strain sequencing project: providing services to taxonomists for standard genome sequencing and annotation.</title>
        <authorList>
            <consortium name="The Broad Institute Genomics Platform"/>
            <consortium name="The Broad Institute Genome Sequencing Center for Infectious Disease"/>
            <person name="Wu L."/>
            <person name="Ma J."/>
        </authorList>
    </citation>
    <scope>NUCLEOTIDE SEQUENCE [LARGE SCALE GENOMIC DNA]</scope>
    <source>
        <strain evidence="2">JCM 16908</strain>
    </source>
</reference>
<dbReference type="EMBL" id="BAAAZR010000031">
    <property type="protein sequence ID" value="GAA3832510.1"/>
    <property type="molecule type" value="Genomic_DNA"/>
</dbReference>
<dbReference type="Proteomes" id="UP001500888">
    <property type="component" value="Unassembled WGS sequence"/>
</dbReference>
<name>A0ABP7J1Y0_9ACTN</name>
<gene>
    <name evidence="1" type="ORF">GCM10022226_62170</name>
</gene>
<evidence type="ECO:0000313" key="2">
    <source>
        <dbReference type="Proteomes" id="UP001500888"/>
    </source>
</evidence>
<evidence type="ECO:0008006" key="3">
    <source>
        <dbReference type="Google" id="ProtNLM"/>
    </source>
</evidence>
<evidence type="ECO:0000313" key="1">
    <source>
        <dbReference type="EMBL" id="GAA3832510.1"/>
    </source>
</evidence>
<proteinExistence type="predicted"/>
<organism evidence="1 2">
    <name type="scientific">Sphaerisporangium flaviroseum</name>
    <dbReference type="NCBI Taxonomy" id="509199"/>
    <lineage>
        <taxon>Bacteria</taxon>
        <taxon>Bacillati</taxon>
        <taxon>Actinomycetota</taxon>
        <taxon>Actinomycetes</taxon>
        <taxon>Streptosporangiales</taxon>
        <taxon>Streptosporangiaceae</taxon>
        <taxon>Sphaerisporangium</taxon>
    </lineage>
</organism>
<sequence length="473" mass="52782">MPQHKLQPVANGLRTDHPIPDLPFVDDAHIPIDDPRAVEAIGRRHGTGTWGRHDRTRDGGWVTFTTDPVRKDLAWLIRWHPEHGRSVILYRDADVASAHTDYQDTAQLFRSGGYWWDGTTWYRPSQIFDWASEEYMRRRVPAATNVTAADLLEGGDADSGAGRILDIDQVDVDTPCQGRWLDDLATWAAHRQTPSAALSVVKLSAPELTADQLLSLTQMAQIAGVAPSTLRAYVSRGEGDVPQPQATVSGRNVWARPVAEEWVERRHRSPESLDQAVSAKAGSASLPIGVAELWTRFTGIFTSALWENPDRRKRWALRWRTQHAVGQIAEELGWDVAANLDAIIPAEDLASTIRHAVLDEFATGQQLHRDIYESDRERAAAAGKPEPIYEDTAFYGIVPHVARMIDWLIRHHPSTAAHTISEIIGEAERRLRIARDVTESSLATALALDGKLDEKTREDFLKRVFTPASPSED</sequence>
<protein>
    <recommendedName>
        <fullName evidence="3">DNA-binding protein</fullName>
    </recommendedName>
</protein>